<reference evidence="6 7" key="1">
    <citation type="journal article" date="2012" name="J. Bacteriol.">
        <title>Draft genome of Streptomyces tsukubaensis NRRL 18488, the producer of the clinically important immunosuppressant tacrolimus (FK506).</title>
        <authorList>
            <person name="Barreiro C."/>
            <person name="Prieto C."/>
            <person name="Sola-Landa A."/>
            <person name="Solera E."/>
            <person name="Martinez-Castro M."/>
            <person name="Perez-Redondo R."/>
            <person name="Garcia-Estrada C."/>
            <person name="Aparicio J.F."/>
            <person name="Fernandez-Martinez L.T."/>
            <person name="Santos-Aberturas J."/>
            <person name="Salehi-Najafabadi Z."/>
            <person name="Rodriguez-Garcia A."/>
            <person name="Tauch A."/>
            <person name="Martin J.F."/>
        </authorList>
    </citation>
    <scope>NUCLEOTIDE SEQUENCE [LARGE SCALE GENOMIC DNA]</scope>
    <source>
        <strain evidence="7">DSM 42081 / NBRC 108919 / NRRL 18488 / 9993</strain>
    </source>
</reference>
<dbReference type="AlphaFoldDB" id="A0A7G3US44"/>
<dbReference type="PANTHER" id="PTHR43248">
    <property type="entry name" value="2-SUCCINYL-6-HYDROXY-2,4-CYCLOHEXADIENE-1-CARBOXYLATE SYNTHASE"/>
    <property type="match status" value="1"/>
</dbReference>
<dbReference type="PANTHER" id="PTHR43248:SF29">
    <property type="entry name" value="TRIPEPTIDYL AMINOPEPTIDASE"/>
    <property type="match status" value="1"/>
</dbReference>
<dbReference type="Pfam" id="PF08386">
    <property type="entry name" value="Abhydrolase_4"/>
    <property type="match status" value="1"/>
</dbReference>
<evidence type="ECO:0000259" key="5">
    <source>
        <dbReference type="Pfam" id="PF08386"/>
    </source>
</evidence>
<dbReference type="EMBL" id="CP029159">
    <property type="protein sequence ID" value="QKM71660.1"/>
    <property type="molecule type" value="Genomic_DNA"/>
</dbReference>
<keyword evidence="7" id="KW-1185">Reference proteome</keyword>
<comment type="similarity">
    <text evidence="1">Belongs to the peptidase S33 family.</text>
</comment>
<organism evidence="6 7">
    <name type="scientific">Streptomyces tsukubensis (strain DSM 42081 / NBRC 108919 / NRRL 18488 / 9993)</name>
    <dbReference type="NCBI Taxonomy" id="1114943"/>
    <lineage>
        <taxon>Bacteria</taxon>
        <taxon>Bacillati</taxon>
        <taxon>Actinomycetota</taxon>
        <taxon>Actinomycetes</taxon>
        <taxon>Kitasatosporales</taxon>
        <taxon>Streptomycetaceae</taxon>
        <taxon>Streptomyces</taxon>
    </lineage>
</organism>
<dbReference type="InterPro" id="IPR029058">
    <property type="entry name" value="AB_hydrolase_fold"/>
</dbReference>
<evidence type="ECO:0000256" key="2">
    <source>
        <dbReference type="ARBA" id="ARBA00022729"/>
    </source>
</evidence>
<evidence type="ECO:0000256" key="3">
    <source>
        <dbReference type="ARBA" id="ARBA00022801"/>
    </source>
</evidence>
<name>A0A7G3US44_STRT9</name>
<evidence type="ECO:0000256" key="4">
    <source>
        <dbReference type="SAM" id="SignalP"/>
    </source>
</evidence>
<sequence>MLSGATLASAVLTGGTTAQAAPAPASGARAAVPVLTWTPCVQPGGPPGQECAQLTVPVDYRAPHGPTMQLAVSRILSTSPGERRGTLVVVPGGPGNSGVQRLTQKAPALQVQLGGAYDLVAFDPRGVGGSSKAACGIDEKDRRVDKLRSWPGAGGDISENVARSRRIAEACARNGGAAVRSLSSLNQARDLDRFRQALGEQKVSVWSNSYGSYVTAIYAERFGHRTDRVVLDSSGDPDHRRVARRWLANAGPAVEERFADFAAWASDPAREAPGQEPGLRLAARPEEVRSLVVALAERLERQPKERTDTAGIALDGAILRHTLWGALYNDNSFPVLARLIRDARDPAAVVAIPGDVKKPLSDQDAAVFMGVICNDVTWPGSVAGYERRVAADRARYPLTGGLPANIAPCAFWQNPDREKPVRITGEGPANILMIQARRDPATPHSGALAMQRALGDRARLVTVERGGHGVYLGIRNPCGDAVVTKFLLTGERPERDISCGG</sequence>
<dbReference type="InterPro" id="IPR051601">
    <property type="entry name" value="Serine_prot/Carboxylest_S33"/>
</dbReference>
<dbReference type="InterPro" id="IPR013595">
    <property type="entry name" value="Pept_S33_TAP-like_C"/>
</dbReference>
<evidence type="ECO:0000256" key="1">
    <source>
        <dbReference type="ARBA" id="ARBA00010088"/>
    </source>
</evidence>
<proteinExistence type="inferred from homology"/>
<feature type="signal peptide" evidence="4">
    <location>
        <begin position="1"/>
        <end position="20"/>
    </location>
</feature>
<keyword evidence="2 4" id="KW-0732">Signal</keyword>
<evidence type="ECO:0000313" key="7">
    <source>
        <dbReference type="Proteomes" id="UP000005940"/>
    </source>
</evidence>
<gene>
    <name evidence="6" type="ORF">STSU_016905</name>
</gene>
<dbReference type="Proteomes" id="UP000005940">
    <property type="component" value="Chromosome"/>
</dbReference>
<dbReference type="Gene3D" id="3.40.50.1820">
    <property type="entry name" value="alpha/beta hydrolase"/>
    <property type="match status" value="1"/>
</dbReference>
<protein>
    <submittedName>
        <fullName evidence="6">Alpha/beta hydrolase</fullName>
    </submittedName>
</protein>
<dbReference type="SUPFAM" id="SSF53474">
    <property type="entry name" value="alpha/beta-Hydrolases"/>
    <property type="match status" value="1"/>
</dbReference>
<accession>A0A7G3US44</accession>
<dbReference type="GO" id="GO:0016787">
    <property type="term" value="F:hydrolase activity"/>
    <property type="evidence" value="ECO:0007669"/>
    <property type="project" value="UniProtKB-KW"/>
</dbReference>
<evidence type="ECO:0000313" key="6">
    <source>
        <dbReference type="EMBL" id="QKM71660.1"/>
    </source>
</evidence>
<keyword evidence="3 6" id="KW-0378">Hydrolase</keyword>
<feature type="domain" description="Peptidase S33 tripeptidyl aminopeptidase-like C-terminal" evidence="5">
    <location>
        <begin position="407"/>
        <end position="499"/>
    </location>
</feature>
<feature type="chain" id="PRO_5029006840" evidence="4">
    <location>
        <begin position="21"/>
        <end position="501"/>
    </location>
</feature>